<sequence>MWPVFLLASPSGIKLGIRDFNMVASVALYSAICYARGSFGNGKDYLVKLSAIVGYSGWLPCSKLLEGTKKAADRYTKEAAQKLKEFGFQDLTVKLYNHSGHFPYVGLQQAQIIRKWIADKMEIGSIWVIRN</sequence>
<protein>
    <submittedName>
        <fullName evidence="1">Uncharacterized protein</fullName>
    </submittedName>
</protein>
<reference evidence="1" key="1">
    <citation type="submission" date="2023-08" db="EMBL/GenBank/DDBJ databases">
        <title>A de novo genome assembly of Solanum verrucosum Schlechtendal, a Mexican diploid species geographically isolated from the other diploid A-genome species in potato relatives.</title>
        <authorList>
            <person name="Hosaka K."/>
        </authorList>
    </citation>
    <scope>NUCLEOTIDE SEQUENCE</scope>
    <source>
        <tissue evidence="1">Young leaves</tissue>
    </source>
</reference>
<organism evidence="1 2">
    <name type="scientific">Solanum verrucosum</name>
    <dbReference type="NCBI Taxonomy" id="315347"/>
    <lineage>
        <taxon>Eukaryota</taxon>
        <taxon>Viridiplantae</taxon>
        <taxon>Streptophyta</taxon>
        <taxon>Embryophyta</taxon>
        <taxon>Tracheophyta</taxon>
        <taxon>Spermatophyta</taxon>
        <taxon>Magnoliopsida</taxon>
        <taxon>eudicotyledons</taxon>
        <taxon>Gunneridae</taxon>
        <taxon>Pentapetalae</taxon>
        <taxon>asterids</taxon>
        <taxon>lamiids</taxon>
        <taxon>Solanales</taxon>
        <taxon>Solanaceae</taxon>
        <taxon>Solanoideae</taxon>
        <taxon>Solaneae</taxon>
        <taxon>Solanum</taxon>
    </lineage>
</organism>
<dbReference type="Proteomes" id="UP001234989">
    <property type="component" value="Chromosome 10"/>
</dbReference>
<dbReference type="EMBL" id="CP133621">
    <property type="protein sequence ID" value="WMV51695.1"/>
    <property type="molecule type" value="Genomic_DNA"/>
</dbReference>
<evidence type="ECO:0000313" key="1">
    <source>
        <dbReference type="EMBL" id="WMV51695.1"/>
    </source>
</evidence>
<keyword evidence="2" id="KW-1185">Reference proteome</keyword>
<dbReference type="AlphaFoldDB" id="A0AAF0ZWA5"/>
<accession>A0AAF0ZWA5</accession>
<name>A0AAF0ZWA5_SOLVR</name>
<proteinExistence type="predicted"/>
<evidence type="ECO:0000313" key="2">
    <source>
        <dbReference type="Proteomes" id="UP001234989"/>
    </source>
</evidence>
<gene>
    <name evidence="1" type="ORF">MTR67_045080</name>
</gene>
<dbReference type="PANTHER" id="PTHR46234">
    <property type="entry name" value="ALPHA/BETA-HYDROLASES SUPERFAMILY PROTEIN"/>
    <property type="match status" value="1"/>
</dbReference>